<dbReference type="InterPro" id="IPR018383">
    <property type="entry name" value="UPF0324_pro"/>
</dbReference>
<evidence type="ECO:0000256" key="4">
    <source>
        <dbReference type="ARBA" id="ARBA00022692"/>
    </source>
</evidence>
<reference evidence="8 9" key="1">
    <citation type="submission" date="2017-02" db="EMBL/GenBank/DDBJ databases">
        <authorList>
            <person name="Peterson S.W."/>
        </authorList>
    </citation>
    <scope>NUCLEOTIDE SEQUENCE [LARGE SCALE GENOMIC DNA]</scope>
    <source>
        <strain evidence="8 9">ATCC 700028</strain>
    </source>
</reference>
<comment type="subcellular location">
    <subcellularLocation>
        <location evidence="1">Cell membrane</location>
        <topology evidence="1">Multi-pass membrane protein</topology>
    </subcellularLocation>
</comment>
<evidence type="ECO:0000256" key="2">
    <source>
        <dbReference type="ARBA" id="ARBA00007977"/>
    </source>
</evidence>
<keyword evidence="6 7" id="KW-0472">Membrane</keyword>
<feature type="transmembrane region" description="Helical" evidence="7">
    <location>
        <begin position="92"/>
        <end position="110"/>
    </location>
</feature>
<dbReference type="PANTHER" id="PTHR30106">
    <property type="entry name" value="INNER MEMBRANE PROTEIN YEIH-RELATED"/>
    <property type="match status" value="1"/>
</dbReference>
<comment type="similarity">
    <text evidence="2">Belongs to the UPF0324 family.</text>
</comment>
<name>A0A1T4P8Q2_9FUSO</name>
<dbReference type="RefSeq" id="WP_078694287.1">
    <property type="nucleotide sequence ID" value="NZ_FUWX01000013.1"/>
</dbReference>
<evidence type="ECO:0000313" key="9">
    <source>
        <dbReference type="Proteomes" id="UP000191153"/>
    </source>
</evidence>
<evidence type="ECO:0000313" key="8">
    <source>
        <dbReference type="EMBL" id="SJZ87913.1"/>
    </source>
</evidence>
<dbReference type="OrthoDB" id="9811391at2"/>
<proteinExistence type="inferred from homology"/>
<keyword evidence="3" id="KW-1003">Cell membrane</keyword>
<feature type="transmembrane region" description="Helical" evidence="7">
    <location>
        <begin position="39"/>
        <end position="57"/>
    </location>
</feature>
<dbReference type="Proteomes" id="UP000191153">
    <property type="component" value="Unassembled WGS sequence"/>
</dbReference>
<evidence type="ECO:0000256" key="3">
    <source>
        <dbReference type="ARBA" id="ARBA00022475"/>
    </source>
</evidence>
<feature type="transmembrane region" description="Helical" evidence="7">
    <location>
        <begin position="7"/>
        <end position="27"/>
    </location>
</feature>
<protein>
    <submittedName>
        <fullName evidence="8">Conserved hypothetical integral membrane protein</fullName>
    </submittedName>
</protein>
<dbReference type="PANTHER" id="PTHR30106:SF2">
    <property type="entry name" value="UPF0324 INNER MEMBRANE PROTEIN YEIH"/>
    <property type="match status" value="1"/>
</dbReference>
<feature type="transmembrane region" description="Helical" evidence="7">
    <location>
        <begin position="263"/>
        <end position="284"/>
    </location>
</feature>
<evidence type="ECO:0000256" key="6">
    <source>
        <dbReference type="ARBA" id="ARBA00023136"/>
    </source>
</evidence>
<feature type="transmembrane region" description="Helical" evidence="7">
    <location>
        <begin position="185"/>
        <end position="205"/>
    </location>
</feature>
<evidence type="ECO:0000256" key="7">
    <source>
        <dbReference type="SAM" id="Phobius"/>
    </source>
</evidence>
<evidence type="ECO:0000256" key="5">
    <source>
        <dbReference type="ARBA" id="ARBA00022989"/>
    </source>
</evidence>
<feature type="transmembrane region" description="Helical" evidence="7">
    <location>
        <begin position="211"/>
        <end position="230"/>
    </location>
</feature>
<dbReference type="GO" id="GO:0005886">
    <property type="term" value="C:plasma membrane"/>
    <property type="evidence" value="ECO:0007669"/>
    <property type="project" value="UniProtKB-SubCell"/>
</dbReference>
<sequence length="348" mass="37962">MKNIKNLKYIIPGFLICTLLAYIGIFLSKFVPSLGPAPLAIFLGMFAGNTFATSNIFEKGSKFSEGDLLSYSIVLLGGTLSIHTLFTLGFSGIIFIVLQMIFTISITLYIGKKLGFSDHFKLLMASGNAVCGSSAIGATSPIIKAQDRDKGLSITIVNLTGTILMFLLIPVAKCFFNFQTMETSALLGGILQSVGQVIAGGAMINEHVLEMATLFKLVRIIFLVFVVMWMSKYIHNKNLKEEIKDDGSIAIEKEAYGSKSKIAIPWYIIGFFILCFLHSANLIPQNLSSIFKQISGKFEIIALAGIGMRVKFKELISHGPKASIYGLLIGASQIIIALVLIKTLNFIF</sequence>
<evidence type="ECO:0000256" key="1">
    <source>
        <dbReference type="ARBA" id="ARBA00004651"/>
    </source>
</evidence>
<keyword evidence="4 7" id="KW-0812">Transmembrane</keyword>
<keyword evidence="9" id="KW-1185">Reference proteome</keyword>
<feature type="transmembrane region" description="Helical" evidence="7">
    <location>
        <begin position="322"/>
        <end position="341"/>
    </location>
</feature>
<dbReference type="Pfam" id="PF03601">
    <property type="entry name" value="Cons_hypoth698"/>
    <property type="match status" value="1"/>
</dbReference>
<accession>A0A1T4P8Q2</accession>
<keyword evidence="5 7" id="KW-1133">Transmembrane helix</keyword>
<organism evidence="8 9">
    <name type="scientific">Cetobacterium ceti</name>
    <dbReference type="NCBI Taxonomy" id="180163"/>
    <lineage>
        <taxon>Bacteria</taxon>
        <taxon>Fusobacteriati</taxon>
        <taxon>Fusobacteriota</taxon>
        <taxon>Fusobacteriia</taxon>
        <taxon>Fusobacteriales</taxon>
        <taxon>Fusobacteriaceae</taxon>
        <taxon>Cetobacterium</taxon>
    </lineage>
</organism>
<dbReference type="EMBL" id="FUWX01000013">
    <property type="protein sequence ID" value="SJZ87913.1"/>
    <property type="molecule type" value="Genomic_DNA"/>
</dbReference>
<dbReference type="AlphaFoldDB" id="A0A1T4P8Q2"/>
<gene>
    <name evidence="8" type="ORF">SAMN02745174_01826</name>
</gene>
<feature type="transmembrane region" description="Helical" evidence="7">
    <location>
        <begin position="155"/>
        <end position="178"/>
    </location>
</feature>